<gene>
    <name evidence="7" type="ORF">AVL55_00985</name>
</gene>
<dbReference type="SUPFAM" id="SSF102114">
    <property type="entry name" value="Radical SAM enzymes"/>
    <property type="match status" value="1"/>
</dbReference>
<dbReference type="EMBL" id="CP014323">
    <property type="protein sequence ID" value="AMJ96874.1"/>
    <property type="molecule type" value="Genomic_DNA"/>
</dbReference>
<accession>A0A126PV01</accession>
<dbReference type="InterPro" id="IPR024032">
    <property type="entry name" value="rSAM_paired_HxsC"/>
</dbReference>
<dbReference type="Pfam" id="PF04055">
    <property type="entry name" value="Radical_SAM"/>
    <property type="match status" value="1"/>
</dbReference>
<evidence type="ECO:0000256" key="4">
    <source>
        <dbReference type="ARBA" id="ARBA00023004"/>
    </source>
</evidence>
<evidence type="ECO:0000256" key="1">
    <source>
        <dbReference type="ARBA" id="ARBA00001966"/>
    </source>
</evidence>
<dbReference type="GO" id="GO:0003824">
    <property type="term" value="F:catalytic activity"/>
    <property type="evidence" value="ECO:0007669"/>
    <property type="project" value="InterPro"/>
</dbReference>
<keyword evidence="3" id="KW-0479">Metal-binding</keyword>
<dbReference type="Proteomes" id="UP000063991">
    <property type="component" value="Chromosome"/>
</dbReference>
<protein>
    <recommendedName>
        <fullName evidence="6">Radical SAM core domain-containing protein</fullName>
    </recommendedName>
</protein>
<dbReference type="InterPro" id="IPR013785">
    <property type="entry name" value="Aldolase_TIM"/>
</dbReference>
<dbReference type="NCBIfam" id="TIGR03977">
    <property type="entry name" value="rSAM_pair_HxsC"/>
    <property type="match status" value="1"/>
</dbReference>
<reference evidence="7 8" key="1">
    <citation type="submission" date="2015-12" db="EMBL/GenBank/DDBJ databases">
        <authorList>
            <person name="Shamseldin A."/>
            <person name="Moawad H."/>
            <person name="Abd El-Rahim W.M."/>
            <person name="Sadowsky M.J."/>
        </authorList>
    </citation>
    <scope>NUCLEOTIDE SEQUENCE [LARGE SCALE GENOMIC DNA]</scope>
    <source>
        <strain evidence="7 8">D7</strain>
    </source>
</reference>
<organism evidence="7 8">
    <name type="scientific">Alteromonas macleodii</name>
    <name type="common">Pseudoalteromonas macleodii</name>
    <dbReference type="NCBI Taxonomy" id="28108"/>
    <lineage>
        <taxon>Bacteria</taxon>
        <taxon>Pseudomonadati</taxon>
        <taxon>Pseudomonadota</taxon>
        <taxon>Gammaproteobacteria</taxon>
        <taxon>Alteromonadales</taxon>
        <taxon>Alteromonadaceae</taxon>
        <taxon>Alteromonas/Salinimonas group</taxon>
        <taxon>Alteromonas</taxon>
    </lineage>
</organism>
<dbReference type="AlphaFoldDB" id="A0A126PV01"/>
<evidence type="ECO:0000259" key="6">
    <source>
        <dbReference type="Pfam" id="PF04055"/>
    </source>
</evidence>
<keyword evidence="4" id="KW-0408">Iron</keyword>
<dbReference type="SFLD" id="SFLDG01103">
    <property type="entry name" value="Uncharacterised_Radical_SAM_Su"/>
    <property type="match status" value="1"/>
</dbReference>
<sequence>MAEVARPDLFYIEELEGVFGPVQILKHRDAIKEKTTLPKLLLCESSMPDSPIETIWNPSLDKWTNHGDIGLLNGRGQVRVVLCSSANANTLLVTERCDNLCLFCSQPPRDVDDTVLFAYAAQSIVSFGTSDVIGISGGEPLLDKKAVLNFFKILNEFNDKTPLHILSNGRAFKDINFTEDFKKAALKRKIEIGIPLYSTSSRTHDYLVNSKGAWDDTIKGLINAGNKGIPIELRVIPTKANFSELSSIVEMALTCFNSITRVSIMNLEQTGWAIKNWKSLYLKPELYFDELQEACLLGDRFGVDVSLFNYPLCHIPEELYKFAKKSISDWKNSFPADCEFCTIKSDCGGFFASIKNMEVMPKGRIL</sequence>
<dbReference type="GO" id="GO:0046872">
    <property type="term" value="F:metal ion binding"/>
    <property type="evidence" value="ECO:0007669"/>
    <property type="project" value="UniProtKB-KW"/>
</dbReference>
<dbReference type="CDD" id="cd01335">
    <property type="entry name" value="Radical_SAM"/>
    <property type="match status" value="1"/>
</dbReference>
<proteinExistence type="predicted"/>
<evidence type="ECO:0000256" key="5">
    <source>
        <dbReference type="ARBA" id="ARBA00023014"/>
    </source>
</evidence>
<dbReference type="RefSeq" id="WP_061093972.1">
    <property type="nucleotide sequence ID" value="NZ_CP014323.1"/>
</dbReference>
<dbReference type="InterPro" id="IPR058240">
    <property type="entry name" value="rSAM_sf"/>
</dbReference>
<comment type="cofactor">
    <cofactor evidence="1">
        <name>[4Fe-4S] cluster</name>
        <dbReference type="ChEBI" id="CHEBI:49883"/>
    </cofactor>
</comment>
<keyword evidence="5" id="KW-0411">Iron-sulfur</keyword>
<keyword evidence="2" id="KW-0949">S-adenosyl-L-methionine</keyword>
<dbReference type="OrthoDB" id="9792276at2"/>
<name>A0A126PV01_ALTMA</name>
<dbReference type="InterPro" id="IPR007197">
    <property type="entry name" value="rSAM"/>
</dbReference>
<dbReference type="Gene3D" id="3.20.20.70">
    <property type="entry name" value="Aldolase class I"/>
    <property type="match status" value="1"/>
</dbReference>
<evidence type="ECO:0000256" key="3">
    <source>
        <dbReference type="ARBA" id="ARBA00022723"/>
    </source>
</evidence>
<dbReference type="PANTHER" id="PTHR11228:SF7">
    <property type="entry name" value="PQQA PEPTIDE CYCLASE"/>
    <property type="match status" value="1"/>
</dbReference>
<evidence type="ECO:0000256" key="2">
    <source>
        <dbReference type="ARBA" id="ARBA00022691"/>
    </source>
</evidence>
<dbReference type="PANTHER" id="PTHR11228">
    <property type="entry name" value="RADICAL SAM DOMAIN PROTEIN"/>
    <property type="match status" value="1"/>
</dbReference>
<dbReference type="InterPro" id="IPR050377">
    <property type="entry name" value="Radical_SAM_PqqE_MftC-like"/>
</dbReference>
<evidence type="ECO:0000313" key="7">
    <source>
        <dbReference type="EMBL" id="AMJ96874.1"/>
    </source>
</evidence>
<evidence type="ECO:0000313" key="8">
    <source>
        <dbReference type="Proteomes" id="UP000063991"/>
    </source>
</evidence>
<dbReference type="SFLD" id="SFLDS00029">
    <property type="entry name" value="Radical_SAM"/>
    <property type="match status" value="1"/>
</dbReference>
<feature type="domain" description="Radical SAM core" evidence="6">
    <location>
        <begin position="92"/>
        <end position="231"/>
    </location>
</feature>
<dbReference type="GO" id="GO:0051536">
    <property type="term" value="F:iron-sulfur cluster binding"/>
    <property type="evidence" value="ECO:0007669"/>
    <property type="project" value="UniProtKB-KW"/>
</dbReference>
<dbReference type="SFLD" id="SFLDG01067">
    <property type="entry name" value="SPASM/twitch_domain_containing"/>
    <property type="match status" value="1"/>
</dbReference>